<dbReference type="Proteomes" id="UP000075025">
    <property type="component" value="Unassembled WGS sequence"/>
</dbReference>
<evidence type="ECO:0000259" key="7">
    <source>
        <dbReference type="Pfam" id="PF02687"/>
    </source>
</evidence>
<gene>
    <name evidence="8" type="ORF">NS220_10460</name>
</gene>
<feature type="transmembrane region" description="Helical" evidence="6">
    <location>
        <begin position="288"/>
        <end position="308"/>
    </location>
</feature>
<evidence type="ECO:0000256" key="4">
    <source>
        <dbReference type="ARBA" id="ARBA00022989"/>
    </source>
</evidence>
<dbReference type="Pfam" id="PF02687">
    <property type="entry name" value="FtsX"/>
    <property type="match status" value="1"/>
</dbReference>
<feature type="transmembrane region" description="Helical" evidence="6">
    <location>
        <begin position="21"/>
        <end position="47"/>
    </location>
</feature>
<evidence type="ECO:0000256" key="2">
    <source>
        <dbReference type="ARBA" id="ARBA00022475"/>
    </source>
</evidence>
<feature type="transmembrane region" description="Helical" evidence="6">
    <location>
        <begin position="229"/>
        <end position="254"/>
    </location>
</feature>
<comment type="caution">
    <text evidence="8">The sequence shown here is derived from an EMBL/GenBank/DDBJ whole genome shotgun (WGS) entry which is preliminary data.</text>
</comment>
<accession>A0A147EWC2</accession>
<evidence type="ECO:0000256" key="1">
    <source>
        <dbReference type="ARBA" id="ARBA00004651"/>
    </source>
</evidence>
<keyword evidence="5 6" id="KW-0472">Membrane</keyword>
<keyword evidence="2" id="KW-1003">Cell membrane</keyword>
<dbReference type="RefSeq" id="WP_058623991.1">
    <property type="nucleotide sequence ID" value="NZ_LDRT01000066.1"/>
</dbReference>
<proteinExistence type="predicted"/>
<evidence type="ECO:0000313" key="9">
    <source>
        <dbReference type="Proteomes" id="UP000075025"/>
    </source>
</evidence>
<feature type="transmembrane region" description="Helical" evidence="6">
    <location>
        <begin position="157"/>
        <end position="179"/>
    </location>
</feature>
<evidence type="ECO:0000256" key="3">
    <source>
        <dbReference type="ARBA" id="ARBA00022692"/>
    </source>
</evidence>
<feature type="transmembrane region" description="Helical" evidence="6">
    <location>
        <begin position="107"/>
        <end position="137"/>
    </location>
</feature>
<feature type="transmembrane region" description="Helical" evidence="6">
    <location>
        <begin position="382"/>
        <end position="403"/>
    </location>
</feature>
<keyword evidence="3 6" id="KW-0812">Transmembrane</keyword>
<reference evidence="8 9" key="1">
    <citation type="journal article" date="2016" name="Front. Microbiol.">
        <title>Genomic Resource of Rice Seed Associated Bacteria.</title>
        <authorList>
            <person name="Midha S."/>
            <person name="Bansal K."/>
            <person name="Sharma S."/>
            <person name="Kumar N."/>
            <person name="Patil P.P."/>
            <person name="Chaudhry V."/>
            <person name="Patil P.B."/>
        </authorList>
    </citation>
    <scope>NUCLEOTIDE SEQUENCE [LARGE SCALE GENOMIC DNA]</scope>
    <source>
        <strain evidence="8 9">NS220</strain>
    </source>
</reference>
<evidence type="ECO:0000313" key="8">
    <source>
        <dbReference type="EMBL" id="KTR94031.1"/>
    </source>
</evidence>
<keyword evidence="4 6" id="KW-1133">Transmembrane helix</keyword>
<feature type="transmembrane region" description="Helical" evidence="6">
    <location>
        <begin position="200"/>
        <end position="223"/>
    </location>
</feature>
<feature type="transmembrane region" description="Helical" evidence="6">
    <location>
        <begin position="409"/>
        <end position="434"/>
    </location>
</feature>
<feature type="transmembrane region" description="Helical" evidence="6">
    <location>
        <begin position="328"/>
        <end position="346"/>
    </location>
</feature>
<dbReference type="GO" id="GO:0005886">
    <property type="term" value="C:plasma membrane"/>
    <property type="evidence" value="ECO:0007669"/>
    <property type="project" value="UniProtKB-SubCell"/>
</dbReference>
<feature type="transmembrane region" description="Helical" evidence="6">
    <location>
        <begin position="59"/>
        <end position="86"/>
    </location>
</feature>
<feature type="domain" description="ABC3 transporter permease C-terminal" evidence="7">
    <location>
        <begin position="76"/>
        <end position="181"/>
    </location>
</feature>
<protein>
    <recommendedName>
        <fullName evidence="7">ABC3 transporter permease C-terminal domain-containing protein</fullName>
    </recommendedName>
</protein>
<dbReference type="InterPro" id="IPR003838">
    <property type="entry name" value="ABC3_permease_C"/>
</dbReference>
<name>A0A147EWC2_MICTE</name>
<dbReference type="OrthoDB" id="5118998at2"/>
<sequence>MSTVLPLARLLSRPSRQGRAAIVLPAVAFAVTTALLLVVAGGARMFLVDPRAQDAGDGLYGILASLALLLLAVPLVTLGAAAARLSSRRRNDRLATLRLLGASGREIWSLTVLEATLVAAAGAIAGVALYVVLLPLVGLLPFFGGPVGIPSVAIDPLLGAAVLAGVVVIAAVSAAASLRRVTVTPLGVRTRSAAPPSRRGALIVGLVALACVALLVANFAVVGELLGPAIALAVLLGVFAGGMALLNLIGAPIVAARGRAMARHATGAAALVAGRELAAHAGPSWRRVSGMAIVSFIAVVAGCGLAIADVAGAAGDAEGTLMADIRTGVLLTLGIAFVLLACAVGVTQAASVLEERDLIVGLDRLGIPDAELRRARRLTVMVPLRWAAIGGAVLGGVLSFPIVGMSLLIAPLSVATIALTFVAGFALVAAALASTRPIVASIRRGTA</sequence>
<dbReference type="PATRIC" id="fig|2033.6.peg.3231"/>
<dbReference type="EMBL" id="LDRT01000066">
    <property type="protein sequence ID" value="KTR94031.1"/>
    <property type="molecule type" value="Genomic_DNA"/>
</dbReference>
<evidence type="ECO:0000256" key="5">
    <source>
        <dbReference type="ARBA" id="ARBA00023136"/>
    </source>
</evidence>
<evidence type="ECO:0000256" key="6">
    <source>
        <dbReference type="SAM" id="Phobius"/>
    </source>
</evidence>
<dbReference type="AlphaFoldDB" id="A0A147EWC2"/>
<comment type="subcellular location">
    <subcellularLocation>
        <location evidence="1">Cell membrane</location>
        <topology evidence="1">Multi-pass membrane protein</topology>
    </subcellularLocation>
</comment>
<organism evidence="8 9">
    <name type="scientific">Microbacterium testaceum</name>
    <name type="common">Aureobacterium testaceum</name>
    <name type="synonym">Brevibacterium testaceum</name>
    <dbReference type="NCBI Taxonomy" id="2033"/>
    <lineage>
        <taxon>Bacteria</taxon>
        <taxon>Bacillati</taxon>
        <taxon>Actinomycetota</taxon>
        <taxon>Actinomycetes</taxon>
        <taxon>Micrococcales</taxon>
        <taxon>Microbacteriaceae</taxon>
        <taxon>Microbacterium</taxon>
    </lineage>
</organism>